<dbReference type="Gene3D" id="3.40.50.150">
    <property type="entry name" value="Vaccinia Virus protein VP39"/>
    <property type="match status" value="1"/>
</dbReference>
<feature type="domain" description="Methyltransferase" evidence="3">
    <location>
        <begin position="52"/>
        <end position="147"/>
    </location>
</feature>
<reference evidence="4 5" key="1">
    <citation type="submission" date="2018-03" db="EMBL/GenBank/DDBJ databases">
        <title>Genomic Encyclopedia of Type Strains, Phase III (KMG-III): the genomes of soil and plant-associated and newly described type strains.</title>
        <authorList>
            <person name="Whitman W."/>
        </authorList>
    </citation>
    <scope>NUCLEOTIDE SEQUENCE [LARGE SCALE GENOMIC DNA]</scope>
    <source>
        <strain evidence="4 5">CGMCC 4.7125</strain>
    </source>
</reference>
<proteinExistence type="predicted"/>
<dbReference type="AlphaFoldDB" id="A0A2T0LRY8"/>
<gene>
    <name evidence="4" type="ORF">B0I33_10717</name>
</gene>
<evidence type="ECO:0000256" key="1">
    <source>
        <dbReference type="ARBA" id="ARBA00022603"/>
    </source>
</evidence>
<comment type="caution">
    <text evidence="4">The sequence shown here is derived from an EMBL/GenBank/DDBJ whole genome shotgun (WGS) entry which is preliminary data.</text>
</comment>
<dbReference type="SUPFAM" id="SSF53335">
    <property type="entry name" value="S-adenosyl-L-methionine-dependent methyltransferases"/>
    <property type="match status" value="1"/>
</dbReference>
<dbReference type="CDD" id="cd02440">
    <property type="entry name" value="AdoMet_MTases"/>
    <property type="match status" value="1"/>
</dbReference>
<evidence type="ECO:0000313" key="5">
    <source>
        <dbReference type="Proteomes" id="UP000238362"/>
    </source>
</evidence>
<evidence type="ECO:0000256" key="2">
    <source>
        <dbReference type="ARBA" id="ARBA00022679"/>
    </source>
</evidence>
<keyword evidence="2 4" id="KW-0808">Transferase</keyword>
<dbReference type="Proteomes" id="UP000238362">
    <property type="component" value="Unassembled WGS sequence"/>
</dbReference>
<accession>A0A2T0LRY8</accession>
<dbReference type="InterPro" id="IPR029063">
    <property type="entry name" value="SAM-dependent_MTases_sf"/>
</dbReference>
<dbReference type="GO" id="GO:0008168">
    <property type="term" value="F:methyltransferase activity"/>
    <property type="evidence" value="ECO:0007669"/>
    <property type="project" value="UniProtKB-KW"/>
</dbReference>
<evidence type="ECO:0000259" key="3">
    <source>
        <dbReference type="Pfam" id="PF13649"/>
    </source>
</evidence>
<evidence type="ECO:0000313" key="4">
    <source>
        <dbReference type="EMBL" id="PRX46440.1"/>
    </source>
</evidence>
<dbReference type="Pfam" id="PF13649">
    <property type="entry name" value="Methyltransf_25"/>
    <property type="match status" value="1"/>
</dbReference>
<keyword evidence="1 4" id="KW-0489">Methyltransferase</keyword>
<dbReference type="InterPro" id="IPR041698">
    <property type="entry name" value="Methyltransf_25"/>
</dbReference>
<dbReference type="PANTHER" id="PTHR43861">
    <property type="entry name" value="TRANS-ACONITATE 2-METHYLTRANSFERASE-RELATED"/>
    <property type="match status" value="1"/>
</dbReference>
<sequence>MDTPSANAEAEAAWNGEYGEFWAEHADRFDAFLAGFHPRFLAAAGIGPGERVLDIGCGNGQATLDAARLAGSGSALGVDLSAPMLAVARRRATDRGVGNAEFLRADAQVHPFPPAHADVAISRTGAMFFADPVAAFGNLARALRPGGRLVLLVWQDDERNEWMGGLTRTLCGDRPVPRPPADAPDARSLADPGRVRAVLTAAGFTDVAVDDLTAPVRLGDDPESARRFALGLGNVRSVLARLDENDQPAAHDRLRESIAAHTGPDGVRYAAAAWLVRARRR</sequence>
<keyword evidence="5" id="KW-1185">Reference proteome</keyword>
<dbReference type="PANTHER" id="PTHR43861:SF1">
    <property type="entry name" value="TRANS-ACONITATE 2-METHYLTRANSFERASE"/>
    <property type="match status" value="1"/>
</dbReference>
<dbReference type="OrthoDB" id="9777638at2"/>
<protein>
    <submittedName>
        <fullName evidence="4">Methyltransferase family protein</fullName>
    </submittedName>
</protein>
<organism evidence="4 5">
    <name type="scientific">Prauserella shujinwangii</name>
    <dbReference type="NCBI Taxonomy" id="1453103"/>
    <lineage>
        <taxon>Bacteria</taxon>
        <taxon>Bacillati</taxon>
        <taxon>Actinomycetota</taxon>
        <taxon>Actinomycetes</taxon>
        <taxon>Pseudonocardiales</taxon>
        <taxon>Pseudonocardiaceae</taxon>
        <taxon>Prauserella</taxon>
    </lineage>
</organism>
<dbReference type="EMBL" id="PVNH01000007">
    <property type="protein sequence ID" value="PRX46440.1"/>
    <property type="molecule type" value="Genomic_DNA"/>
</dbReference>
<dbReference type="GO" id="GO:0032259">
    <property type="term" value="P:methylation"/>
    <property type="evidence" value="ECO:0007669"/>
    <property type="project" value="UniProtKB-KW"/>
</dbReference>
<name>A0A2T0LRY8_9PSEU</name>